<feature type="domain" description="FAD-binding PCMH-type" evidence="4">
    <location>
        <begin position="1"/>
        <end position="176"/>
    </location>
</feature>
<proteinExistence type="predicted"/>
<dbReference type="eggNOG" id="arCOG01926">
    <property type="taxonomic scope" value="Archaea"/>
</dbReference>
<dbReference type="PATRIC" id="fig|797114.5.peg.4387"/>
<dbReference type="InterPro" id="IPR005107">
    <property type="entry name" value="CO_DH_flav_C"/>
</dbReference>
<dbReference type="InterPro" id="IPR051312">
    <property type="entry name" value="Diverse_Substr_Oxidored"/>
</dbReference>
<sequence>MKPSPFQYHRPDTVEEAAALLEELPDAELMAGNQSLSIVMSNRLANPDHIVDINGIDELAYIDSTDDAIEVGALTRHRNIDSSPVLSETYPVLSESAGQIAGPVVRNRGTIGGSIGEADPAGNYPCVLVATGGELELASADGRRTVDAADYFVAYMMTAIEENELITAVRFPRDPFPVDRTGMTFLGQKRAAQTWPTLSIACAVRVDDPAADDPVVEEARVGLANAADVPLRVADAEAAVEGDPLSEGSLEAAGEVAYDRVRPQDEMHADETYKRELSRTYTKRALTEAYDRAVQ</sequence>
<keyword evidence="2" id="KW-0274">FAD</keyword>
<dbReference type="Gene3D" id="3.30.390.50">
    <property type="entry name" value="CO dehydrogenase flavoprotein, C-terminal domain"/>
    <property type="match status" value="1"/>
</dbReference>
<evidence type="ECO:0000256" key="2">
    <source>
        <dbReference type="ARBA" id="ARBA00022827"/>
    </source>
</evidence>
<dbReference type="Gene3D" id="3.30.465.10">
    <property type="match status" value="1"/>
</dbReference>
<dbReference type="SUPFAM" id="SSF56176">
    <property type="entry name" value="FAD-binding/transporter-associated domain-like"/>
    <property type="match status" value="1"/>
</dbReference>
<dbReference type="InterPro" id="IPR036683">
    <property type="entry name" value="CO_DH_flav_C_dom_sf"/>
</dbReference>
<dbReference type="Pfam" id="PF00941">
    <property type="entry name" value="FAD_binding_5"/>
    <property type="match status" value="1"/>
</dbReference>
<protein>
    <submittedName>
        <fullName evidence="5">Aerobic carbon monoxide dehydrogenase</fullName>
    </submittedName>
</protein>
<dbReference type="InterPro" id="IPR036318">
    <property type="entry name" value="FAD-bd_PCMH-like_sf"/>
</dbReference>
<dbReference type="AlphaFoldDB" id="M0C9L2"/>
<evidence type="ECO:0000256" key="1">
    <source>
        <dbReference type="ARBA" id="ARBA00022630"/>
    </source>
</evidence>
<dbReference type="Gene3D" id="3.30.43.10">
    <property type="entry name" value="Uridine Diphospho-n-acetylenolpyruvylglucosamine Reductase, domain 2"/>
    <property type="match status" value="1"/>
</dbReference>
<dbReference type="SUPFAM" id="SSF55447">
    <property type="entry name" value="CO dehydrogenase flavoprotein C-terminal domain-like"/>
    <property type="match status" value="1"/>
</dbReference>
<dbReference type="SMART" id="SM01092">
    <property type="entry name" value="CO_deh_flav_C"/>
    <property type="match status" value="1"/>
</dbReference>
<dbReference type="PROSITE" id="PS51387">
    <property type="entry name" value="FAD_PCMH"/>
    <property type="match status" value="1"/>
</dbReference>
<dbReference type="InterPro" id="IPR002346">
    <property type="entry name" value="Mopterin_DH_FAD-bd"/>
</dbReference>
<dbReference type="PANTHER" id="PTHR42659">
    <property type="entry name" value="XANTHINE DEHYDROGENASE SUBUNIT C-RELATED"/>
    <property type="match status" value="1"/>
</dbReference>
<dbReference type="EMBL" id="AOIU01000048">
    <property type="protein sequence ID" value="ELZ19966.1"/>
    <property type="molecule type" value="Genomic_DNA"/>
</dbReference>
<dbReference type="RefSeq" id="WP_006886013.1">
    <property type="nucleotide sequence ID" value="NZ_AOIU01000048.1"/>
</dbReference>
<evidence type="ECO:0000259" key="4">
    <source>
        <dbReference type="PROSITE" id="PS51387"/>
    </source>
</evidence>
<dbReference type="GO" id="GO:0071949">
    <property type="term" value="F:FAD binding"/>
    <property type="evidence" value="ECO:0007669"/>
    <property type="project" value="InterPro"/>
</dbReference>
<reference evidence="5 6" key="1">
    <citation type="journal article" date="2014" name="PLoS Genet.">
        <title>Phylogenetically driven sequencing of extremely halophilic archaea reveals strategies for static and dynamic osmo-response.</title>
        <authorList>
            <person name="Becker E.A."/>
            <person name="Seitzer P.M."/>
            <person name="Tritt A."/>
            <person name="Larsen D."/>
            <person name="Krusor M."/>
            <person name="Yao A.I."/>
            <person name="Wu D."/>
            <person name="Madern D."/>
            <person name="Eisen J.A."/>
            <person name="Darling A.E."/>
            <person name="Facciotti M.T."/>
        </authorList>
    </citation>
    <scope>NUCLEOTIDE SEQUENCE [LARGE SCALE GENOMIC DNA]</scope>
    <source>
        <strain evidence="5 6">2-9-1</strain>
    </source>
</reference>
<evidence type="ECO:0000313" key="5">
    <source>
        <dbReference type="EMBL" id="ELZ19966.1"/>
    </source>
</evidence>
<gene>
    <name evidence="5" type="ORF">C475_21749</name>
</gene>
<dbReference type="Proteomes" id="UP000011626">
    <property type="component" value="Unassembled WGS sequence"/>
</dbReference>
<keyword evidence="1" id="KW-0285">Flavoprotein</keyword>
<keyword evidence="6" id="KW-1185">Reference proteome</keyword>
<accession>M0C9L2</accession>
<evidence type="ECO:0000313" key="6">
    <source>
        <dbReference type="Proteomes" id="UP000011626"/>
    </source>
</evidence>
<dbReference type="OrthoDB" id="19205at2157"/>
<dbReference type="InterPro" id="IPR016167">
    <property type="entry name" value="FAD-bd_PCMH_sub1"/>
</dbReference>
<dbReference type="GO" id="GO:0016491">
    <property type="term" value="F:oxidoreductase activity"/>
    <property type="evidence" value="ECO:0007669"/>
    <property type="project" value="UniProtKB-KW"/>
</dbReference>
<keyword evidence="3" id="KW-0560">Oxidoreductase</keyword>
<dbReference type="InterPro" id="IPR016169">
    <property type="entry name" value="FAD-bd_PCMH_sub2"/>
</dbReference>
<comment type="caution">
    <text evidence="5">The sequence shown here is derived from an EMBL/GenBank/DDBJ whole genome shotgun (WGS) entry which is preliminary data.</text>
</comment>
<evidence type="ECO:0000256" key="3">
    <source>
        <dbReference type="ARBA" id="ARBA00023002"/>
    </source>
</evidence>
<name>M0C9L2_9EURY</name>
<organism evidence="5 6">
    <name type="scientific">Halosimplex carlsbadense 2-9-1</name>
    <dbReference type="NCBI Taxonomy" id="797114"/>
    <lineage>
        <taxon>Archaea</taxon>
        <taxon>Methanobacteriati</taxon>
        <taxon>Methanobacteriota</taxon>
        <taxon>Stenosarchaea group</taxon>
        <taxon>Halobacteria</taxon>
        <taxon>Halobacteriales</taxon>
        <taxon>Haloarculaceae</taxon>
        <taxon>Halosimplex</taxon>
    </lineage>
</organism>
<dbReference type="Pfam" id="PF03450">
    <property type="entry name" value="CO_deh_flav_C"/>
    <property type="match status" value="1"/>
</dbReference>
<dbReference type="PANTHER" id="PTHR42659:SF2">
    <property type="entry name" value="XANTHINE DEHYDROGENASE SUBUNIT C-RELATED"/>
    <property type="match status" value="1"/>
</dbReference>
<dbReference type="InterPro" id="IPR016166">
    <property type="entry name" value="FAD-bd_PCMH"/>
</dbReference>
<dbReference type="STRING" id="797114.C475_21749"/>